<organism evidence="1 2">
    <name type="scientific">Entomophthora muscae</name>
    <dbReference type="NCBI Taxonomy" id="34485"/>
    <lineage>
        <taxon>Eukaryota</taxon>
        <taxon>Fungi</taxon>
        <taxon>Fungi incertae sedis</taxon>
        <taxon>Zoopagomycota</taxon>
        <taxon>Entomophthoromycotina</taxon>
        <taxon>Entomophthoromycetes</taxon>
        <taxon>Entomophthorales</taxon>
        <taxon>Entomophthoraceae</taxon>
        <taxon>Entomophthora</taxon>
    </lineage>
</organism>
<comment type="caution">
    <text evidence="1">The sequence shown here is derived from an EMBL/GenBank/DDBJ whole genome shotgun (WGS) entry which is preliminary data.</text>
</comment>
<evidence type="ECO:0000313" key="2">
    <source>
        <dbReference type="Proteomes" id="UP001165960"/>
    </source>
</evidence>
<keyword evidence="2" id="KW-1185">Reference proteome</keyword>
<dbReference type="EMBL" id="QTSX02003628">
    <property type="protein sequence ID" value="KAJ9069486.1"/>
    <property type="molecule type" value="Genomic_DNA"/>
</dbReference>
<reference evidence="1" key="1">
    <citation type="submission" date="2022-04" db="EMBL/GenBank/DDBJ databases">
        <title>Genome of the entomopathogenic fungus Entomophthora muscae.</title>
        <authorList>
            <person name="Elya C."/>
            <person name="Lovett B.R."/>
            <person name="Lee E."/>
            <person name="Macias A.M."/>
            <person name="Hajek A.E."/>
            <person name="De Bivort B.L."/>
            <person name="Kasson M.T."/>
            <person name="De Fine Licht H.H."/>
            <person name="Stajich J.E."/>
        </authorList>
    </citation>
    <scope>NUCLEOTIDE SEQUENCE</scope>
    <source>
        <strain evidence="1">Berkeley</strain>
    </source>
</reference>
<sequence>MKDLGNKKANEYWEENLGTNPQLPHNSMDKWITKKYIEKAFTKNSTLPEGINQPEEDLVEKTFDKDLSMSQDQPDSKLLQSPTQCNLLLSLKGAEFFSLSQEN</sequence>
<name>A0ACC2T4U1_9FUNG</name>
<gene>
    <name evidence="1" type="primary">AGE2_2</name>
    <name evidence="1" type="ORF">DSO57_1018126</name>
</gene>
<proteinExistence type="predicted"/>
<dbReference type="Proteomes" id="UP001165960">
    <property type="component" value="Unassembled WGS sequence"/>
</dbReference>
<accession>A0ACC2T4U1</accession>
<evidence type="ECO:0000313" key="1">
    <source>
        <dbReference type="EMBL" id="KAJ9069486.1"/>
    </source>
</evidence>
<protein>
    <submittedName>
        <fullName evidence="1">ARF GAP with effector function(S)</fullName>
    </submittedName>
</protein>